<proteinExistence type="predicted"/>
<dbReference type="Proteomes" id="UP000819052">
    <property type="component" value="Unassembled WGS sequence"/>
</dbReference>
<evidence type="ECO:0000313" key="2">
    <source>
        <dbReference type="EMBL" id="NHZ41618.1"/>
    </source>
</evidence>
<dbReference type="RefSeq" id="WP_167077380.1">
    <property type="nucleotide sequence ID" value="NZ_VVIW01000008.1"/>
</dbReference>
<dbReference type="InterPro" id="IPR009100">
    <property type="entry name" value="AcylCoA_DH/oxidase_NM_dom_sf"/>
</dbReference>
<dbReference type="Gene3D" id="2.40.110.10">
    <property type="entry name" value="Butyryl-CoA Dehydrogenase, subunit A, domain 2"/>
    <property type="match status" value="1"/>
</dbReference>
<comment type="caution">
    <text evidence="2">The sequence shown here is derived from an EMBL/GenBank/DDBJ whole genome shotgun (WGS) entry which is preliminary data.</text>
</comment>
<protein>
    <submittedName>
        <fullName evidence="2">Acyl-CoA dehydrogenase</fullName>
    </submittedName>
</protein>
<dbReference type="PANTHER" id="PTHR48083:SF37">
    <property type="entry name" value="DEHYDROGENASE, PUTATIVE-RELATED"/>
    <property type="match status" value="1"/>
</dbReference>
<organism evidence="2 3">
    <name type="scientific">Massilia aquatica</name>
    <dbReference type="NCBI Taxonomy" id="2609000"/>
    <lineage>
        <taxon>Bacteria</taxon>
        <taxon>Pseudomonadati</taxon>
        <taxon>Pseudomonadota</taxon>
        <taxon>Betaproteobacteria</taxon>
        <taxon>Burkholderiales</taxon>
        <taxon>Oxalobacteraceae</taxon>
        <taxon>Telluria group</taxon>
        <taxon>Massilia</taxon>
    </lineage>
</organism>
<keyword evidence="3" id="KW-1185">Reference proteome</keyword>
<keyword evidence="1" id="KW-0560">Oxidoreductase</keyword>
<accession>A0ABX0M4T8</accession>
<gene>
    <name evidence="2" type="ORF">F1609_15830</name>
</gene>
<evidence type="ECO:0000313" key="3">
    <source>
        <dbReference type="Proteomes" id="UP000819052"/>
    </source>
</evidence>
<dbReference type="PANTHER" id="PTHR48083">
    <property type="entry name" value="MEDIUM-CHAIN SPECIFIC ACYL-COA DEHYDROGENASE, MITOCHONDRIAL-RELATED"/>
    <property type="match status" value="1"/>
</dbReference>
<dbReference type="SUPFAM" id="SSF56645">
    <property type="entry name" value="Acyl-CoA dehydrogenase NM domain-like"/>
    <property type="match status" value="1"/>
</dbReference>
<sequence length="333" mass="35004">MKRTILSAALDAGSGQAVIDQLQRLVHDRLDRLPLPGAGATLERWQALALVGSHNLSLAKLYEGHTDALAILAELDQSDGPAHAIWGVWCAEPPQARLALVEGGDGSFHVNGRKSWCSGAHGVTHALVSCWNAAGEACLAAVDMRHSGVTVSSDGWPAVGMRDSASVDVLFERVPARLIGQPGAYLARPGFWHGGAGVAACWYGAATTLAAQLWAACADAPEHELRLAQLGEIDVALASCAALIRSTADAIDRAPQADAMRDALRVRLAVDSAATAVLSLATRALGAGPLCKDARFAQLAADLPVFLRQGHDQRDFAALGKQISHLEHAPWQL</sequence>
<dbReference type="InterPro" id="IPR046373">
    <property type="entry name" value="Acyl-CoA_Oxase/DH_mid-dom_sf"/>
</dbReference>
<dbReference type="InterPro" id="IPR050741">
    <property type="entry name" value="Acyl-CoA_dehydrogenase"/>
</dbReference>
<evidence type="ECO:0000256" key="1">
    <source>
        <dbReference type="ARBA" id="ARBA00023002"/>
    </source>
</evidence>
<name>A0ABX0M4T8_9BURK</name>
<dbReference type="EMBL" id="VVIW01000008">
    <property type="protein sequence ID" value="NHZ41618.1"/>
    <property type="molecule type" value="Genomic_DNA"/>
</dbReference>
<reference evidence="2 3" key="1">
    <citation type="submission" date="2019-09" db="EMBL/GenBank/DDBJ databases">
        <title>Taxonomy of Antarctic Massilia spp.: description of Massilia rubra sp. nov., Massilia aquatica sp. nov., Massilia mucilaginosa sp. nov., Massilia frigida sp. nov. isolated from streams, lakes and regoliths.</title>
        <authorList>
            <person name="Holochova P."/>
            <person name="Sedlacek I."/>
            <person name="Kralova S."/>
            <person name="Maslanova I."/>
            <person name="Busse H.-J."/>
            <person name="Stankova E."/>
            <person name="Vrbovska V."/>
            <person name="Kovarovic V."/>
            <person name="Bartak M."/>
            <person name="Svec P."/>
            <person name="Pantucek R."/>
        </authorList>
    </citation>
    <scope>NUCLEOTIDE SEQUENCE [LARGE SCALE GENOMIC DNA]</scope>
    <source>
        <strain evidence="2 3">CCM 8693</strain>
    </source>
</reference>